<protein>
    <recommendedName>
        <fullName evidence="2">Cytochrome c-552/4 domain-containing protein</fullName>
    </recommendedName>
</protein>
<dbReference type="Proteomes" id="UP000319829">
    <property type="component" value="Unassembled WGS sequence"/>
</dbReference>
<evidence type="ECO:0000256" key="1">
    <source>
        <dbReference type="SAM" id="SignalP"/>
    </source>
</evidence>
<feature type="domain" description="Cytochrome c-552/4" evidence="2">
    <location>
        <begin position="42"/>
        <end position="117"/>
    </location>
</feature>
<dbReference type="Gene3D" id="1.10.1130.10">
    <property type="entry name" value="Flavocytochrome C3, Chain A"/>
    <property type="match status" value="1"/>
</dbReference>
<dbReference type="AlphaFoldDB" id="A0A538SY50"/>
<dbReference type="Pfam" id="PF13435">
    <property type="entry name" value="Cytochrome_C554"/>
    <property type="match status" value="1"/>
</dbReference>
<accession>A0A538SY50</accession>
<dbReference type="InterPro" id="IPR023155">
    <property type="entry name" value="Cyt_c-552/4"/>
</dbReference>
<feature type="signal peptide" evidence="1">
    <location>
        <begin position="1"/>
        <end position="33"/>
    </location>
</feature>
<evidence type="ECO:0000313" key="3">
    <source>
        <dbReference type="EMBL" id="TMQ56311.1"/>
    </source>
</evidence>
<keyword evidence="1" id="KW-0732">Signal</keyword>
<comment type="caution">
    <text evidence="3">The sequence shown here is derived from an EMBL/GenBank/DDBJ whole genome shotgun (WGS) entry which is preliminary data.</text>
</comment>
<gene>
    <name evidence="3" type="ORF">E6K74_00310</name>
</gene>
<name>A0A538SY50_UNCEI</name>
<evidence type="ECO:0000313" key="4">
    <source>
        <dbReference type="Proteomes" id="UP000319829"/>
    </source>
</evidence>
<organism evidence="3 4">
    <name type="scientific">Eiseniibacteriota bacterium</name>
    <dbReference type="NCBI Taxonomy" id="2212470"/>
    <lineage>
        <taxon>Bacteria</taxon>
        <taxon>Candidatus Eiseniibacteriota</taxon>
    </lineage>
</organism>
<feature type="chain" id="PRO_5021764009" description="Cytochrome c-552/4 domain-containing protein" evidence="1">
    <location>
        <begin position="34"/>
        <end position="385"/>
    </location>
</feature>
<proteinExistence type="predicted"/>
<dbReference type="InterPro" id="IPR036280">
    <property type="entry name" value="Multihaem_cyt_sf"/>
</dbReference>
<dbReference type="EMBL" id="VBOU01000002">
    <property type="protein sequence ID" value="TMQ56311.1"/>
    <property type="molecule type" value="Genomic_DNA"/>
</dbReference>
<reference evidence="3 4" key="1">
    <citation type="journal article" date="2019" name="Nat. Microbiol.">
        <title>Mediterranean grassland soil C-N compound turnover is dependent on rainfall and depth, and is mediated by genomically divergent microorganisms.</title>
        <authorList>
            <person name="Diamond S."/>
            <person name="Andeer P.F."/>
            <person name="Li Z."/>
            <person name="Crits-Christoph A."/>
            <person name="Burstein D."/>
            <person name="Anantharaman K."/>
            <person name="Lane K.R."/>
            <person name="Thomas B.C."/>
            <person name="Pan C."/>
            <person name="Northen T.R."/>
            <person name="Banfield J.F."/>
        </authorList>
    </citation>
    <scope>NUCLEOTIDE SEQUENCE [LARGE SCALE GENOMIC DNA]</scope>
    <source>
        <strain evidence="3">WS_4</strain>
    </source>
</reference>
<evidence type="ECO:0000259" key="2">
    <source>
        <dbReference type="Pfam" id="PF13435"/>
    </source>
</evidence>
<sequence length="385" mass="40932">MILRGSACRGVASMPGLLLVLAMSMASSGAARAQDLRPASFCGACHGQIRREWETSAMAKSWKNPVFQAFLADAKAQLGEKVLASCIACHAPAAAVTADYKFESRVSQEGVTCNFCHNVSAVDPSSKPASYTFEDANPLLMRGPYSDSDPGSAHSFVYSEIHTKGEFCAACHNYSTPGTDIPIEMTYGRWKTSKAAAGGKQCQDCHMPPYAGQAAPRISKMNRDKVHAHSFRGPRGGALDSVATLKAVVEGGRLKLSVANRRAGHALPGGGGGMRVIALSVSFFGGAGESLSTTSVQTYGIQYADAMGKTPVPKWLAAKVARQAEIPPEGTVVEWCQIPPKAKKARAILVYHFIDPAYVPALKQRQVDLTGHQPVVLARAETKLP</sequence>
<dbReference type="SUPFAM" id="SSF48695">
    <property type="entry name" value="Multiheme cytochromes"/>
    <property type="match status" value="1"/>
</dbReference>